<dbReference type="PANTHER" id="PTHR30055:SF237">
    <property type="entry name" value="TRANSCRIPTIONAL REPRESSOR MCE3R"/>
    <property type="match status" value="1"/>
</dbReference>
<dbReference type="EMBL" id="BAAAZN010000005">
    <property type="protein sequence ID" value="GAA3543263.1"/>
    <property type="molecule type" value="Genomic_DNA"/>
</dbReference>
<dbReference type="InterPro" id="IPR050109">
    <property type="entry name" value="HTH-type_TetR-like_transc_reg"/>
</dbReference>
<comment type="caution">
    <text evidence="4">The sequence shown here is derived from an EMBL/GenBank/DDBJ whole genome shotgun (WGS) entry which is preliminary data.</text>
</comment>
<name>A0ABP6VZ41_9PSEU</name>
<evidence type="ECO:0000259" key="3">
    <source>
        <dbReference type="PROSITE" id="PS50977"/>
    </source>
</evidence>
<dbReference type="Pfam" id="PF00440">
    <property type="entry name" value="TetR_N"/>
    <property type="match status" value="1"/>
</dbReference>
<proteinExistence type="predicted"/>
<dbReference type="SUPFAM" id="SSF46689">
    <property type="entry name" value="Homeodomain-like"/>
    <property type="match status" value="1"/>
</dbReference>
<gene>
    <name evidence="4" type="ORF">GCM10022222_28680</name>
</gene>
<feature type="DNA-binding region" description="H-T-H motif" evidence="2">
    <location>
        <begin position="44"/>
        <end position="63"/>
    </location>
</feature>
<evidence type="ECO:0000313" key="5">
    <source>
        <dbReference type="Proteomes" id="UP001500689"/>
    </source>
</evidence>
<dbReference type="Gene3D" id="1.10.357.10">
    <property type="entry name" value="Tetracycline Repressor, domain 2"/>
    <property type="match status" value="1"/>
</dbReference>
<dbReference type="InterPro" id="IPR041490">
    <property type="entry name" value="KstR2_TetR_C"/>
</dbReference>
<evidence type="ECO:0000313" key="4">
    <source>
        <dbReference type="EMBL" id="GAA3543263.1"/>
    </source>
</evidence>
<dbReference type="PRINTS" id="PR00455">
    <property type="entry name" value="HTHTETR"/>
</dbReference>
<dbReference type="SUPFAM" id="SSF48498">
    <property type="entry name" value="Tetracyclin repressor-like, C-terminal domain"/>
    <property type="match status" value="1"/>
</dbReference>
<dbReference type="Pfam" id="PF17932">
    <property type="entry name" value="TetR_C_24"/>
    <property type="match status" value="1"/>
</dbReference>
<dbReference type="RefSeq" id="WP_344859684.1">
    <property type="nucleotide sequence ID" value="NZ_BAAAZN010000005.1"/>
</dbReference>
<evidence type="ECO:0000256" key="2">
    <source>
        <dbReference type="PROSITE-ProRule" id="PRU00335"/>
    </source>
</evidence>
<dbReference type="InterPro" id="IPR009057">
    <property type="entry name" value="Homeodomain-like_sf"/>
</dbReference>
<dbReference type="PROSITE" id="PS50977">
    <property type="entry name" value="HTH_TETR_2"/>
    <property type="match status" value="1"/>
</dbReference>
<organism evidence="4 5">
    <name type="scientific">Amycolatopsis ultiminotia</name>
    <dbReference type="NCBI Taxonomy" id="543629"/>
    <lineage>
        <taxon>Bacteria</taxon>
        <taxon>Bacillati</taxon>
        <taxon>Actinomycetota</taxon>
        <taxon>Actinomycetes</taxon>
        <taxon>Pseudonocardiales</taxon>
        <taxon>Pseudonocardiaceae</taxon>
        <taxon>Amycolatopsis</taxon>
    </lineage>
</organism>
<dbReference type="Proteomes" id="UP001500689">
    <property type="component" value="Unassembled WGS sequence"/>
</dbReference>
<evidence type="ECO:0000256" key="1">
    <source>
        <dbReference type="ARBA" id="ARBA00023125"/>
    </source>
</evidence>
<feature type="domain" description="HTH tetR-type" evidence="3">
    <location>
        <begin position="21"/>
        <end position="81"/>
    </location>
</feature>
<protein>
    <submittedName>
        <fullName evidence="4">TetR/AcrR family transcriptional regulator</fullName>
    </submittedName>
</protein>
<keyword evidence="1 2" id="KW-0238">DNA-binding</keyword>
<dbReference type="InterPro" id="IPR036271">
    <property type="entry name" value="Tet_transcr_reg_TetR-rel_C_sf"/>
</dbReference>
<sequence length="218" mass="24189">MVRASAAVAAEQPPDWREFGPLDLSPILAAALEVFWEHGFHGATVREIARRVGMTVPALYYHHENKEGLLVALLELGTGEATWRTRAAAEEGAGDPAKQLTNVVEAIVRQMTQRTRLATLDLELRYLSARSRRRYAARRKTVENVLAEVVDAGARTGVFTVADTEETSRALLGMCQSVARWYRPDGDCSPEEMAARYVEIALMTVGARRGPVRATRRR</sequence>
<dbReference type="InterPro" id="IPR001647">
    <property type="entry name" value="HTH_TetR"/>
</dbReference>
<keyword evidence="5" id="KW-1185">Reference proteome</keyword>
<reference evidence="5" key="1">
    <citation type="journal article" date="2019" name="Int. J. Syst. Evol. Microbiol.">
        <title>The Global Catalogue of Microorganisms (GCM) 10K type strain sequencing project: providing services to taxonomists for standard genome sequencing and annotation.</title>
        <authorList>
            <consortium name="The Broad Institute Genomics Platform"/>
            <consortium name="The Broad Institute Genome Sequencing Center for Infectious Disease"/>
            <person name="Wu L."/>
            <person name="Ma J."/>
        </authorList>
    </citation>
    <scope>NUCLEOTIDE SEQUENCE [LARGE SCALE GENOMIC DNA]</scope>
    <source>
        <strain evidence="5">JCM 16898</strain>
    </source>
</reference>
<accession>A0ABP6VZ41</accession>
<dbReference type="PANTHER" id="PTHR30055">
    <property type="entry name" value="HTH-TYPE TRANSCRIPTIONAL REGULATOR RUTR"/>
    <property type="match status" value="1"/>
</dbReference>